<dbReference type="Bgee" id="ENSOCUG00000033458">
    <property type="expression patterns" value="Expressed in adult mammalian kidney"/>
</dbReference>
<accession>A0A5F9D675</accession>
<dbReference type="GeneTree" id="ENSGT01140000284190"/>
<dbReference type="InParanoid" id="A0A5F9D675"/>
<keyword evidence="2" id="KW-1185">Reference proteome</keyword>
<dbReference type="AlphaFoldDB" id="A0A5F9D675"/>
<organism evidence="1 2">
    <name type="scientific">Oryctolagus cuniculus</name>
    <name type="common">Rabbit</name>
    <dbReference type="NCBI Taxonomy" id="9986"/>
    <lineage>
        <taxon>Eukaryota</taxon>
        <taxon>Metazoa</taxon>
        <taxon>Chordata</taxon>
        <taxon>Craniata</taxon>
        <taxon>Vertebrata</taxon>
        <taxon>Euteleostomi</taxon>
        <taxon>Mammalia</taxon>
        <taxon>Eutheria</taxon>
        <taxon>Euarchontoglires</taxon>
        <taxon>Glires</taxon>
        <taxon>Lagomorpha</taxon>
        <taxon>Leporidae</taxon>
        <taxon>Oryctolagus</taxon>
    </lineage>
</organism>
<proteinExistence type="predicted"/>
<dbReference type="Ensembl" id="ENSOCUT00000060423.1">
    <property type="protein sequence ID" value="ENSOCUP00000041712.1"/>
    <property type="gene ID" value="ENSOCUG00000033458.1"/>
</dbReference>
<reference evidence="1" key="2">
    <citation type="submission" date="2025-08" db="UniProtKB">
        <authorList>
            <consortium name="Ensembl"/>
        </authorList>
    </citation>
    <scope>IDENTIFICATION</scope>
    <source>
        <strain evidence="1">Thorbecke</strain>
    </source>
</reference>
<dbReference type="PANTHER" id="PTHR19446">
    <property type="entry name" value="REVERSE TRANSCRIPTASES"/>
    <property type="match status" value="1"/>
</dbReference>
<dbReference type="Proteomes" id="UP000001811">
    <property type="component" value="Chromosome 3"/>
</dbReference>
<protein>
    <submittedName>
        <fullName evidence="1">Uncharacterized protein</fullName>
    </submittedName>
</protein>
<sequence length="101" mass="11477">MIHHINKLKKKKKETHLIISICAKKEFDKIQHPFIMKTLSNLSIEGTFLNTITAIYDKLMASILLNGEKFESIPTEIQCQTGMPTLIVAIQYNTGSFSQSH</sequence>
<reference evidence="1" key="3">
    <citation type="submission" date="2025-09" db="UniProtKB">
        <authorList>
            <consortium name="Ensembl"/>
        </authorList>
    </citation>
    <scope>IDENTIFICATION</scope>
    <source>
        <strain evidence="1">Thorbecke</strain>
    </source>
</reference>
<reference evidence="1 2" key="1">
    <citation type="journal article" date="2011" name="Nature">
        <title>A high-resolution map of human evolutionary constraint using 29 mammals.</title>
        <authorList>
            <person name="Lindblad-Toh K."/>
            <person name="Garber M."/>
            <person name="Zuk O."/>
            <person name="Lin M.F."/>
            <person name="Parker B.J."/>
            <person name="Washietl S."/>
            <person name="Kheradpour P."/>
            <person name="Ernst J."/>
            <person name="Jordan G."/>
            <person name="Mauceli E."/>
            <person name="Ward L.D."/>
            <person name="Lowe C.B."/>
            <person name="Holloway A.K."/>
            <person name="Clamp M."/>
            <person name="Gnerre S."/>
            <person name="Alfoldi J."/>
            <person name="Beal K."/>
            <person name="Chang J."/>
            <person name="Clawson H."/>
            <person name="Cuff J."/>
            <person name="Di Palma F."/>
            <person name="Fitzgerald S."/>
            <person name="Flicek P."/>
            <person name="Guttman M."/>
            <person name="Hubisz M.J."/>
            <person name="Jaffe D.B."/>
            <person name="Jungreis I."/>
            <person name="Kent W.J."/>
            <person name="Kostka D."/>
            <person name="Lara M."/>
            <person name="Martins A.L."/>
            <person name="Massingham T."/>
            <person name="Moltke I."/>
            <person name="Raney B.J."/>
            <person name="Rasmussen M.D."/>
            <person name="Robinson J."/>
            <person name="Stark A."/>
            <person name="Vilella A.J."/>
            <person name="Wen J."/>
            <person name="Xie X."/>
            <person name="Zody M.C."/>
            <person name="Baldwin J."/>
            <person name="Bloom T."/>
            <person name="Chin C.W."/>
            <person name="Heiman D."/>
            <person name="Nicol R."/>
            <person name="Nusbaum C."/>
            <person name="Young S."/>
            <person name="Wilkinson J."/>
            <person name="Worley K.C."/>
            <person name="Kovar C.L."/>
            <person name="Muzny D.M."/>
            <person name="Gibbs R.A."/>
            <person name="Cree A."/>
            <person name="Dihn H.H."/>
            <person name="Fowler G."/>
            <person name="Jhangiani S."/>
            <person name="Joshi V."/>
            <person name="Lee S."/>
            <person name="Lewis L.R."/>
            <person name="Nazareth L.V."/>
            <person name="Okwuonu G."/>
            <person name="Santibanez J."/>
            <person name="Warren W.C."/>
            <person name="Mardis E.R."/>
            <person name="Weinstock G.M."/>
            <person name="Wilson R.K."/>
            <person name="Delehaunty K."/>
            <person name="Dooling D."/>
            <person name="Fronik C."/>
            <person name="Fulton L."/>
            <person name="Fulton B."/>
            <person name="Graves T."/>
            <person name="Minx P."/>
            <person name="Sodergren E."/>
            <person name="Birney E."/>
            <person name="Margulies E.H."/>
            <person name="Herrero J."/>
            <person name="Green E.D."/>
            <person name="Haussler D."/>
            <person name="Siepel A."/>
            <person name="Goldman N."/>
            <person name="Pollard K.S."/>
            <person name="Pedersen J.S."/>
            <person name="Lander E.S."/>
            <person name="Kellis M."/>
        </authorList>
    </citation>
    <scope>NUCLEOTIDE SEQUENCE [LARGE SCALE GENOMIC DNA]</scope>
    <source>
        <strain evidence="1 2">Thorbecke inbred</strain>
    </source>
</reference>
<evidence type="ECO:0000313" key="2">
    <source>
        <dbReference type="Proteomes" id="UP000001811"/>
    </source>
</evidence>
<name>A0A5F9D675_RABIT</name>
<evidence type="ECO:0000313" key="1">
    <source>
        <dbReference type="Ensembl" id="ENSOCUP00000041712.1"/>
    </source>
</evidence>
<dbReference type="EMBL" id="AAGW02027750">
    <property type="status" value="NOT_ANNOTATED_CDS"/>
    <property type="molecule type" value="Genomic_DNA"/>
</dbReference>